<evidence type="ECO:0000256" key="3">
    <source>
        <dbReference type="ARBA" id="ARBA00023125"/>
    </source>
</evidence>
<proteinExistence type="predicted"/>
<feature type="region of interest" description="Disordered" evidence="5">
    <location>
        <begin position="164"/>
        <end position="193"/>
    </location>
</feature>
<evidence type="ECO:0000313" key="8">
    <source>
        <dbReference type="Proteomes" id="UP001652623"/>
    </source>
</evidence>
<evidence type="ECO:0000256" key="1">
    <source>
        <dbReference type="ARBA" id="ARBA00004123"/>
    </source>
</evidence>
<feature type="domain" description="HTH myb-type" evidence="7">
    <location>
        <begin position="62"/>
        <end position="116"/>
    </location>
</feature>
<keyword evidence="8" id="KW-1185">Reference proteome</keyword>
<evidence type="ECO:0000259" key="7">
    <source>
        <dbReference type="PROSITE" id="PS51294"/>
    </source>
</evidence>
<protein>
    <submittedName>
        <fullName evidence="9">Transcription factor MYB15</fullName>
    </submittedName>
</protein>
<dbReference type="InterPro" id="IPR015495">
    <property type="entry name" value="Myb_TF_plants"/>
</dbReference>
<dbReference type="FunFam" id="1.10.10.60:FF:000001">
    <property type="entry name" value="MYB-related transcription factor"/>
    <property type="match status" value="1"/>
</dbReference>
<dbReference type="PROSITE" id="PS50090">
    <property type="entry name" value="MYB_LIKE"/>
    <property type="match status" value="2"/>
</dbReference>
<feature type="domain" description="Myb-like" evidence="6">
    <location>
        <begin position="9"/>
        <end position="61"/>
    </location>
</feature>
<dbReference type="Pfam" id="PF00249">
    <property type="entry name" value="Myb_DNA-binding"/>
    <property type="match status" value="2"/>
</dbReference>
<evidence type="ECO:0000259" key="6">
    <source>
        <dbReference type="PROSITE" id="PS50090"/>
    </source>
</evidence>
<dbReference type="InterPro" id="IPR017930">
    <property type="entry name" value="Myb_dom"/>
</dbReference>
<dbReference type="GO" id="GO:0003677">
    <property type="term" value="F:DNA binding"/>
    <property type="evidence" value="ECO:0007669"/>
    <property type="project" value="UniProtKB-KW"/>
</dbReference>
<dbReference type="SMART" id="SM00717">
    <property type="entry name" value="SANT"/>
    <property type="match status" value="2"/>
</dbReference>
<dbReference type="CDD" id="cd00167">
    <property type="entry name" value="SANT"/>
    <property type="match status" value="2"/>
</dbReference>
<comment type="subcellular location">
    <subcellularLocation>
        <location evidence="1">Nucleus</location>
    </subcellularLocation>
</comment>
<feature type="domain" description="Myb-like" evidence="6">
    <location>
        <begin position="62"/>
        <end position="112"/>
    </location>
</feature>
<evidence type="ECO:0000256" key="2">
    <source>
        <dbReference type="ARBA" id="ARBA00022737"/>
    </source>
</evidence>
<dbReference type="RefSeq" id="XP_015880997.3">
    <property type="nucleotide sequence ID" value="XM_016025511.4"/>
</dbReference>
<keyword evidence="3" id="KW-0238">DNA-binding</keyword>
<dbReference type="SUPFAM" id="SSF46689">
    <property type="entry name" value="Homeodomain-like"/>
    <property type="match status" value="1"/>
</dbReference>
<dbReference type="PANTHER" id="PTHR10641:SF1402">
    <property type="entry name" value="TRANSCRIPTION FACTOR MYB8-LIKE"/>
    <property type="match status" value="1"/>
</dbReference>
<reference evidence="9" key="1">
    <citation type="submission" date="2025-08" db="UniProtKB">
        <authorList>
            <consortium name="RefSeq"/>
        </authorList>
    </citation>
    <scope>IDENTIFICATION</scope>
    <source>
        <tissue evidence="9">Seedling</tissue>
    </source>
</reference>
<dbReference type="Proteomes" id="UP001652623">
    <property type="component" value="Chromosome 4"/>
</dbReference>
<keyword evidence="4" id="KW-0539">Nucleus</keyword>
<dbReference type="GO" id="GO:0005634">
    <property type="term" value="C:nucleus"/>
    <property type="evidence" value="ECO:0007669"/>
    <property type="project" value="UniProtKB-SubCell"/>
</dbReference>
<dbReference type="AlphaFoldDB" id="A0A6P3ZP04"/>
<dbReference type="SMR" id="A0A6P3ZP04"/>
<accession>A0A6P3ZP04</accession>
<gene>
    <name evidence="9" type="primary">LOC107416961</name>
</gene>
<feature type="domain" description="HTH myb-type" evidence="7">
    <location>
        <begin position="9"/>
        <end position="61"/>
    </location>
</feature>
<evidence type="ECO:0000256" key="5">
    <source>
        <dbReference type="SAM" id="MobiDB-lite"/>
    </source>
</evidence>
<dbReference type="KEGG" id="zju:107416961"/>
<name>A0A6P3ZP04_ZIZJJ</name>
<dbReference type="InParanoid" id="A0A6P3ZP04"/>
<feature type="compositionally biased region" description="Polar residues" evidence="5">
    <location>
        <begin position="165"/>
        <end position="193"/>
    </location>
</feature>
<evidence type="ECO:0000313" key="9">
    <source>
        <dbReference type="RefSeq" id="XP_015880997.3"/>
    </source>
</evidence>
<dbReference type="GeneID" id="107416961"/>
<dbReference type="Gene3D" id="1.10.10.60">
    <property type="entry name" value="Homeodomain-like"/>
    <property type="match status" value="2"/>
</dbReference>
<sequence length="246" mass="28267">MVRAPFYGKDGLKKGAWSHEEDEKLRAYVQNHGHPNWRELPKLAGLMRCGKSCRLRWINYLRPDVKRGNYTKEEENIILELHEEIGNKWSAIAAKLPGRTDNEIKNHWHTHLKNRAKKKPKTSQVKEQHSCESSQSEICPYRESEIESSAPNVTGLFHDQIPERCQSSPETTSDINESSPSRTSNHHASSLSSTVNCPPEVFIGDFWSEPFLEDNMYSQNEYPTYCAEGGFVLPYASFYDDAMDLF</sequence>
<keyword evidence="2" id="KW-0677">Repeat</keyword>
<dbReference type="InterPro" id="IPR001005">
    <property type="entry name" value="SANT/Myb"/>
</dbReference>
<dbReference type="PROSITE" id="PS51294">
    <property type="entry name" value="HTH_MYB"/>
    <property type="match status" value="2"/>
</dbReference>
<organism evidence="8 9">
    <name type="scientific">Ziziphus jujuba</name>
    <name type="common">Chinese jujube</name>
    <name type="synonym">Ziziphus sativa</name>
    <dbReference type="NCBI Taxonomy" id="326968"/>
    <lineage>
        <taxon>Eukaryota</taxon>
        <taxon>Viridiplantae</taxon>
        <taxon>Streptophyta</taxon>
        <taxon>Embryophyta</taxon>
        <taxon>Tracheophyta</taxon>
        <taxon>Spermatophyta</taxon>
        <taxon>Magnoliopsida</taxon>
        <taxon>eudicotyledons</taxon>
        <taxon>Gunneridae</taxon>
        <taxon>Pentapetalae</taxon>
        <taxon>rosids</taxon>
        <taxon>fabids</taxon>
        <taxon>Rosales</taxon>
        <taxon>Rhamnaceae</taxon>
        <taxon>Paliureae</taxon>
        <taxon>Ziziphus</taxon>
    </lineage>
</organism>
<dbReference type="PANTHER" id="PTHR10641">
    <property type="entry name" value="MYB FAMILY TRANSCRIPTION FACTOR"/>
    <property type="match status" value="1"/>
</dbReference>
<evidence type="ECO:0000256" key="4">
    <source>
        <dbReference type="ARBA" id="ARBA00023242"/>
    </source>
</evidence>
<dbReference type="InterPro" id="IPR009057">
    <property type="entry name" value="Homeodomain-like_sf"/>
</dbReference>